<dbReference type="EMBL" id="CDOE01000070">
    <property type="protein sequence ID" value="CEN38022.1"/>
    <property type="molecule type" value="Genomic_DNA"/>
</dbReference>
<reference evidence="2 3" key="1">
    <citation type="submission" date="2015-01" db="EMBL/GenBank/DDBJ databases">
        <authorList>
            <person name="Xiang T."/>
            <person name="Song Y."/>
            <person name="Huang L."/>
            <person name="Wang B."/>
            <person name="Wu P."/>
        </authorList>
    </citation>
    <scope>NUCLEOTIDE SEQUENCE [LARGE SCALE GENOMIC DNA]</scope>
    <source>
        <strain evidence="2 3">Cc12</strain>
    </source>
</reference>
<protein>
    <submittedName>
        <fullName evidence="2">Uncharacterized protein</fullName>
    </submittedName>
</protein>
<evidence type="ECO:0000313" key="2">
    <source>
        <dbReference type="EMBL" id="CEN38022.1"/>
    </source>
</evidence>
<name>A0A0B7HJC9_9FLAO</name>
<keyword evidence="1" id="KW-0812">Transmembrane</keyword>
<evidence type="ECO:0000256" key="1">
    <source>
        <dbReference type="SAM" id="Phobius"/>
    </source>
</evidence>
<keyword evidence="1" id="KW-1133">Transmembrane helix</keyword>
<dbReference type="Proteomes" id="UP000044026">
    <property type="component" value="Unassembled WGS sequence"/>
</dbReference>
<evidence type="ECO:0000313" key="3">
    <source>
        <dbReference type="Proteomes" id="UP000044026"/>
    </source>
</evidence>
<dbReference type="AlphaFoldDB" id="A0A0B7HJC9"/>
<organism evidence="2 3">
    <name type="scientific">Capnocytophaga canimorsus</name>
    <dbReference type="NCBI Taxonomy" id="28188"/>
    <lineage>
        <taxon>Bacteria</taxon>
        <taxon>Pseudomonadati</taxon>
        <taxon>Bacteroidota</taxon>
        <taxon>Flavobacteriia</taxon>
        <taxon>Flavobacteriales</taxon>
        <taxon>Flavobacteriaceae</taxon>
        <taxon>Capnocytophaga</taxon>
    </lineage>
</organism>
<feature type="transmembrane region" description="Helical" evidence="1">
    <location>
        <begin position="32"/>
        <end position="51"/>
    </location>
</feature>
<gene>
    <name evidence="2" type="ORF">CCAN12_720029</name>
</gene>
<accession>A0A0B7HJC9</accession>
<sequence>MVSNSIYRKFMFFINLQGQKNGSNKRIKVDHFVALTYIKYINCVLLQFFYYL</sequence>
<keyword evidence="1" id="KW-0472">Membrane</keyword>
<proteinExistence type="predicted"/>